<accession>A0A1M6HQA8</accession>
<sequence>MKRLLTLLALGFVITCTAQEMILKKGVIVDSLVVRDTVAETFSLYLPTRFEMEKTWPILFVFDMEGRSKNALGMFRQVAEEQGYVLAASNHTSDTLSISKNILIVSRMFNTVVSMLPIHRERVYVGGFSSGGEFSTLVPSFVKGVKGVLSCGAPVANTQVLTSKNPYHFVGLVGNSDHNYIDMLSTEAALNRLKFPNQLLVFEGGHEWPPIEFLSRALKIFTMAAMARGEVTRDTAFVEGNYQEDLAHVGRLYTGGKPLLADNLLGEMLEVFGPLRPTDSLKENRKTLRKGTAFRTYRRSQNNNLLKERFLREDYAFAMEEDVNTYNYNNLGWWKYQMEELDKFQKDSDVLVRQMGNRLEAYIDTLVADNLYLIQDQDPIDIEALNFLWMLKTIITPKDYGAYLNVISFSTRLDDYGTALFYLEELLKQGYTDRERLYSIPHTALLRITPEFNKIVEQYLKKARYNVIIE</sequence>
<gene>
    <name evidence="1" type="ORF">SAMN04488513_103135</name>
</gene>
<dbReference type="Proteomes" id="UP000184543">
    <property type="component" value="Unassembled WGS sequence"/>
</dbReference>
<dbReference type="RefSeq" id="WP_072993229.1">
    <property type="nucleotide sequence ID" value="NZ_FQYU01000003.1"/>
</dbReference>
<dbReference type="InterPro" id="IPR029058">
    <property type="entry name" value="AB_hydrolase_fold"/>
</dbReference>
<dbReference type="Gene3D" id="3.40.50.1820">
    <property type="entry name" value="alpha/beta hydrolase"/>
    <property type="match status" value="1"/>
</dbReference>
<reference evidence="2" key="1">
    <citation type="submission" date="2016-11" db="EMBL/GenBank/DDBJ databases">
        <authorList>
            <person name="Varghese N."/>
            <person name="Submissions S."/>
        </authorList>
    </citation>
    <scope>NUCLEOTIDE SEQUENCE [LARGE SCALE GENOMIC DNA]</scope>
    <source>
        <strain evidence="2">DSM 19858</strain>
    </source>
</reference>
<organism evidence="1 2">
    <name type="scientific">Pseudozobellia thermophila</name>
    <dbReference type="NCBI Taxonomy" id="192903"/>
    <lineage>
        <taxon>Bacteria</taxon>
        <taxon>Pseudomonadati</taxon>
        <taxon>Bacteroidota</taxon>
        <taxon>Flavobacteriia</taxon>
        <taxon>Flavobacteriales</taxon>
        <taxon>Flavobacteriaceae</taxon>
        <taxon>Pseudozobellia</taxon>
    </lineage>
</organism>
<dbReference type="EMBL" id="FQYU01000003">
    <property type="protein sequence ID" value="SHJ24346.1"/>
    <property type="molecule type" value="Genomic_DNA"/>
</dbReference>
<evidence type="ECO:0008006" key="3">
    <source>
        <dbReference type="Google" id="ProtNLM"/>
    </source>
</evidence>
<keyword evidence="2" id="KW-1185">Reference proteome</keyword>
<proteinExistence type="predicted"/>
<dbReference type="STRING" id="192903.SAMN04488513_103135"/>
<dbReference type="SUPFAM" id="SSF53474">
    <property type="entry name" value="alpha/beta-Hydrolases"/>
    <property type="match status" value="1"/>
</dbReference>
<dbReference type="AlphaFoldDB" id="A0A1M6HQA8"/>
<protein>
    <recommendedName>
        <fullName evidence="3">Alpha/beta hydrolase family protein</fullName>
    </recommendedName>
</protein>
<dbReference type="OrthoDB" id="1123157at2"/>
<evidence type="ECO:0000313" key="2">
    <source>
        <dbReference type="Proteomes" id="UP000184543"/>
    </source>
</evidence>
<evidence type="ECO:0000313" key="1">
    <source>
        <dbReference type="EMBL" id="SHJ24346.1"/>
    </source>
</evidence>
<name>A0A1M6HQA8_9FLAO</name>